<evidence type="ECO:0000313" key="3">
    <source>
        <dbReference type="WBParaSite" id="HCON_00029000-00001"/>
    </source>
</evidence>
<reference evidence="3" key="1">
    <citation type="submission" date="2020-12" db="UniProtKB">
        <authorList>
            <consortium name="WormBaseParasite"/>
        </authorList>
    </citation>
    <scope>IDENTIFICATION</scope>
    <source>
        <strain evidence="3">MHco3</strain>
    </source>
</reference>
<dbReference type="WBParaSite" id="HCON_00029000-00001">
    <property type="protein sequence ID" value="HCON_00029000-00001"/>
    <property type="gene ID" value="HCON_00029000"/>
</dbReference>
<feature type="region of interest" description="Disordered" evidence="1">
    <location>
        <begin position="1"/>
        <end position="80"/>
    </location>
</feature>
<name>A0A7I4XYI9_HAECO</name>
<protein>
    <submittedName>
        <fullName evidence="3">Uncharacterized protein</fullName>
    </submittedName>
</protein>
<dbReference type="Proteomes" id="UP000025227">
    <property type="component" value="Unplaced"/>
</dbReference>
<feature type="compositionally biased region" description="Basic and acidic residues" evidence="1">
    <location>
        <begin position="19"/>
        <end position="54"/>
    </location>
</feature>
<sequence>MHLLFLNNQTQNPLEDPYLDSKENMQENVDIDGHRRTDKNKCGQTADRRIDRQKQTCAGQTGADGHVQREEHGLTRTNSYQDVACKDMDKQVTQTDTD</sequence>
<evidence type="ECO:0000256" key="1">
    <source>
        <dbReference type="SAM" id="MobiDB-lite"/>
    </source>
</evidence>
<feature type="compositionally biased region" description="Polar residues" evidence="1">
    <location>
        <begin position="1"/>
        <end position="13"/>
    </location>
</feature>
<evidence type="ECO:0000313" key="2">
    <source>
        <dbReference type="Proteomes" id="UP000025227"/>
    </source>
</evidence>
<proteinExistence type="predicted"/>
<accession>A0A7I4XYI9</accession>
<dbReference type="AlphaFoldDB" id="A0A7I4XYI9"/>
<keyword evidence="2" id="KW-1185">Reference proteome</keyword>
<organism evidence="2 3">
    <name type="scientific">Haemonchus contortus</name>
    <name type="common">Barber pole worm</name>
    <dbReference type="NCBI Taxonomy" id="6289"/>
    <lineage>
        <taxon>Eukaryota</taxon>
        <taxon>Metazoa</taxon>
        <taxon>Ecdysozoa</taxon>
        <taxon>Nematoda</taxon>
        <taxon>Chromadorea</taxon>
        <taxon>Rhabditida</taxon>
        <taxon>Rhabditina</taxon>
        <taxon>Rhabditomorpha</taxon>
        <taxon>Strongyloidea</taxon>
        <taxon>Trichostrongylidae</taxon>
        <taxon>Haemonchus</taxon>
    </lineage>
</organism>